<name>A0A0F9IU38_9ZZZZ</name>
<accession>A0A0F9IU38</accession>
<evidence type="ECO:0000313" key="1">
    <source>
        <dbReference type="EMBL" id="KKL97280.1"/>
    </source>
</evidence>
<dbReference type="EMBL" id="LAZR01018204">
    <property type="protein sequence ID" value="KKL97280.1"/>
    <property type="molecule type" value="Genomic_DNA"/>
</dbReference>
<proteinExistence type="predicted"/>
<gene>
    <name evidence="1" type="ORF">LCGC14_1836080</name>
</gene>
<protein>
    <submittedName>
        <fullName evidence="1">Uncharacterized protein</fullName>
    </submittedName>
</protein>
<reference evidence="1" key="1">
    <citation type="journal article" date="2015" name="Nature">
        <title>Complex archaea that bridge the gap between prokaryotes and eukaryotes.</title>
        <authorList>
            <person name="Spang A."/>
            <person name="Saw J.H."/>
            <person name="Jorgensen S.L."/>
            <person name="Zaremba-Niedzwiedzka K."/>
            <person name="Martijn J."/>
            <person name="Lind A.E."/>
            <person name="van Eijk R."/>
            <person name="Schleper C."/>
            <person name="Guy L."/>
            <person name="Ettema T.J."/>
        </authorList>
    </citation>
    <scope>NUCLEOTIDE SEQUENCE</scope>
</reference>
<comment type="caution">
    <text evidence="1">The sequence shown here is derived from an EMBL/GenBank/DDBJ whole genome shotgun (WGS) entry which is preliminary data.</text>
</comment>
<organism evidence="1">
    <name type="scientific">marine sediment metagenome</name>
    <dbReference type="NCBI Taxonomy" id="412755"/>
    <lineage>
        <taxon>unclassified sequences</taxon>
        <taxon>metagenomes</taxon>
        <taxon>ecological metagenomes</taxon>
    </lineage>
</organism>
<sequence length="73" mass="8094">MVRRAVYLLEVTEKGSDSYSGHVVIAKNEDEARGLCPHGDEGDIWKLREHSTCTKIGTSTQETRYVLGSFHAG</sequence>
<dbReference type="AlphaFoldDB" id="A0A0F9IU38"/>